<organism evidence="2">
    <name type="scientific">Anguilla anguilla</name>
    <name type="common">European freshwater eel</name>
    <name type="synonym">Muraena anguilla</name>
    <dbReference type="NCBI Taxonomy" id="7936"/>
    <lineage>
        <taxon>Eukaryota</taxon>
        <taxon>Metazoa</taxon>
        <taxon>Chordata</taxon>
        <taxon>Craniata</taxon>
        <taxon>Vertebrata</taxon>
        <taxon>Euteleostomi</taxon>
        <taxon>Actinopterygii</taxon>
        <taxon>Neopterygii</taxon>
        <taxon>Teleostei</taxon>
        <taxon>Anguilliformes</taxon>
        <taxon>Anguillidae</taxon>
        <taxon>Anguilla</taxon>
    </lineage>
</organism>
<sequence length="96" mass="11081">MRTHMHTHTHTQTLACISMYQCFSNNWCCTRCIHTFLLFLSAFSLGFCKIIYCCVNLIFIALFQIQCAGVQSQNRKNCDIVPILSYLTVYLMQDGV</sequence>
<reference evidence="2" key="2">
    <citation type="journal article" date="2015" name="Fish Shellfish Immunol.">
        <title>Early steps in the European eel (Anguilla anguilla)-Vibrio vulnificus interaction in the gills: Role of the RtxA13 toxin.</title>
        <authorList>
            <person name="Callol A."/>
            <person name="Pajuelo D."/>
            <person name="Ebbesson L."/>
            <person name="Teles M."/>
            <person name="MacKenzie S."/>
            <person name="Amaro C."/>
        </authorList>
    </citation>
    <scope>NUCLEOTIDE SEQUENCE</scope>
</reference>
<feature type="transmembrane region" description="Helical" evidence="1">
    <location>
        <begin position="36"/>
        <end position="63"/>
    </location>
</feature>
<keyword evidence="1" id="KW-0812">Transmembrane</keyword>
<name>A0A0E9WXF0_ANGAN</name>
<dbReference type="AlphaFoldDB" id="A0A0E9WXF0"/>
<evidence type="ECO:0000313" key="2">
    <source>
        <dbReference type="EMBL" id="JAH94831.1"/>
    </source>
</evidence>
<proteinExistence type="predicted"/>
<keyword evidence="1" id="KW-1133">Transmembrane helix</keyword>
<accession>A0A0E9WXF0</accession>
<keyword evidence="1" id="KW-0472">Membrane</keyword>
<dbReference type="EMBL" id="GBXM01013746">
    <property type="protein sequence ID" value="JAH94831.1"/>
    <property type="molecule type" value="Transcribed_RNA"/>
</dbReference>
<evidence type="ECO:0000256" key="1">
    <source>
        <dbReference type="SAM" id="Phobius"/>
    </source>
</evidence>
<protein>
    <submittedName>
        <fullName evidence="2">Uncharacterized protein</fullName>
    </submittedName>
</protein>
<reference evidence="2" key="1">
    <citation type="submission" date="2014-11" db="EMBL/GenBank/DDBJ databases">
        <authorList>
            <person name="Amaro Gonzalez C."/>
        </authorList>
    </citation>
    <scope>NUCLEOTIDE SEQUENCE</scope>
</reference>